<accession>A0ABP9FNJ7</accession>
<reference evidence="2" key="1">
    <citation type="journal article" date="2019" name="Int. J. Syst. Evol. Microbiol.">
        <title>The Global Catalogue of Microorganisms (GCM) 10K type strain sequencing project: providing services to taxonomists for standard genome sequencing and annotation.</title>
        <authorList>
            <consortium name="The Broad Institute Genomics Platform"/>
            <consortium name="The Broad Institute Genome Sequencing Center for Infectious Disease"/>
            <person name="Wu L."/>
            <person name="Ma J."/>
        </authorList>
    </citation>
    <scope>NUCLEOTIDE SEQUENCE [LARGE SCALE GENOMIC DNA]</scope>
    <source>
        <strain evidence="2">JCM 18283</strain>
    </source>
</reference>
<gene>
    <name evidence="1" type="ORF">GCM10023313_05450</name>
</gene>
<evidence type="ECO:0000313" key="1">
    <source>
        <dbReference type="EMBL" id="GAA4905686.1"/>
    </source>
</evidence>
<keyword evidence="2" id="KW-1185">Reference proteome</keyword>
<protein>
    <submittedName>
        <fullName evidence="1">Uncharacterized protein</fullName>
    </submittedName>
</protein>
<evidence type="ECO:0000313" key="2">
    <source>
        <dbReference type="Proteomes" id="UP001501436"/>
    </source>
</evidence>
<comment type="caution">
    <text evidence="1">The sequence shown here is derived from an EMBL/GenBank/DDBJ whole genome shotgun (WGS) entry which is preliminary data.</text>
</comment>
<dbReference type="RefSeq" id="WP_345329362.1">
    <property type="nucleotide sequence ID" value="NZ_BAABJI010000001.1"/>
</dbReference>
<name>A0ABP9FNJ7_9SPHI</name>
<organism evidence="1 2">
    <name type="scientific">Mucilaginibacter defluvii</name>
    <dbReference type="NCBI Taxonomy" id="1196019"/>
    <lineage>
        <taxon>Bacteria</taxon>
        <taxon>Pseudomonadati</taxon>
        <taxon>Bacteroidota</taxon>
        <taxon>Sphingobacteriia</taxon>
        <taxon>Sphingobacteriales</taxon>
        <taxon>Sphingobacteriaceae</taxon>
        <taxon>Mucilaginibacter</taxon>
    </lineage>
</organism>
<proteinExistence type="predicted"/>
<sequence length="145" mass="15981">MPIRNQIEAIVQSLDGAPGFIYGTANELNTLADSATFPCIFMYPLDGVELSPQVNGKVDNIFNLTIEFLFQTDFGEYTADNERYVADALAMASQFIQKAAAYRSGSRRYFKIKTGDKARCRPVYNKFNVNTTGVVLSIALAATNS</sequence>
<dbReference type="EMBL" id="BAABJI010000001">
    <property type="protein sequence ID" value="GAA4905686.1"/>
    <property type="molecule type" value="Genomic_DNA"/>
</dbReference>
<dbReference type="Proteomes" id="UP001501436">
    <property type="component" value="Unassembled WGS sequence"/>
</dbReference>